<gene>
    <name evidence="1" type="ORF">J2X12_004238</name>
</gene>
<dbReference type="EMBL" id="JAVDWN010000031">
    <property type="protein sequence ID" value="MDR7166184.1"/>
    <property type="molecule type" value="Genomic_DNA"/>
</dbReference>
<comment type="caution">
    <text evidence="1">The sequence shown here is derived from an EMBL/GenBank/DDBJ whole genome shotgun (WGS) entry which is preliminary data.</text>
</comment>
<dbReference type="AlphaFoldDB" id="A0AAW8NIA5"/>
<sequence>MAVVQAITPNPDVSCTPGWCLTYVDDAFDLEAHGKTQNYPTAISAWNASHSKHVDRRFPANCWVPVWFTLEGNPAGHVAILAPDGAVWSSSHPTKKTPVRHNSLKEIVAYYGSLGLSYLGWTEDVGGIAVVKEEDMIKDTDLEYARWEKLGQQIRGRSLTREEFRSSAVGLTWLKALEVLSDDPESDQALKDQGLGQLARRDDWEGQIHSLTAQLKGKPQDASEAEKKLQAIKDALDIK</sequence>
<organism evidence="1 2">
    <name type="scientific">Pseudarthrobacter oxydans</name>
    <name type="common">Arthrobacter oxydans</name>
    <dbReference type="NCBI Taxonomy" id="1671"/>
    <lineage>
        <taxon>Bacteria</taxon>
        <taxon>Bacillati</taxon>
        <taxon>Actinomycetota</taxon>
        <taxon>Actinomycetes</taxon>
        <taxon>Micrococcales</taxon>
        <taxon>Micrococcaceae</taxon>
        <taxon>Pseudarthrobacter</taxon>
    </lineage>
</organism>
<dbReference type="Proteomes" id="UP001262032">
    <property type="component" value="Unassembled WGS sequence"/>
</dbReference>
<dbReference type="GeneID" id="97424571"/>
<dbReference type="RefSeq" id="WP_310114684.1">
    <property type="nucleotide sequence ID" value="NZ_JAVDTN010000027.1"/>
</dbReference>
<name>A0AAW8NIA5_PSEOX</name>
<accession>A0AAW8NIA5</accession>
<protein>
    <submittedName>
        <fullName evidence="1">Uncharacterized protein</fullName>
    </submittedName>
</protein>
<evidence type="ECO:0000313" key="1">
    <source>
        <dbReference type="EMBL" id="MDR7166184.1"/>
    </source>
</evidence>
<proteinExistence type="predicted"/>
<evidence type="ECO:0000313" key="2">
    <source>
        <dbReference type="Proteomes" id="UP001262032"/>
    </source>
</evidence>
<reference evidence="1" key="1">
    <citation type="submission" date="2023-07" db="EMBL/GenBank/DDBJ databases">
        <title>Sorghum-associated microbial communities from plants grown in Nebraska, USA.</title>
        <authorList>
            <person name="Schachtman D."/>
        </authorList>
    </citation>
    <scope>NUCLEOTIDE SEQUENCE</scope>
    <source>
        <strain evidence="1">BE261</strain>
    </source>
</reference>